<dbReference type="GO" id="GO:0004075">
    <property type="term" value="F:biotin carboxylase activity"/>
    <property type="evidence" value="ECO:0007669"/>
    <property type="project" value="UniProtKB-EC"/>
</dbReference>
<dbReference type="InterPro" id="IPR034733">
    <property type="entry name" value="AcCoA_carboxyl_beta"/>
</dbReference>
<dbReference type="PROSITE" id="PS50968">
    <property type="entry name" value="BIOTINYL_LIPOYL"/>
    <property type="match status" value="1"/>
</dbReference>
<evidence type="ECO:0000259" key="14">
    <source>
        <dbReference type="PROSITE" id="PS50979"/>
    </source>
</evidence>
<dbReference type="InterPro" id="IPR011054">
    <property type="entry name" value="Rudment_hybrid_motif"/>
</dbReference>
<evidence type="ECO:0000256" key="8">
    <source>
        <dbReference type="ARBA" id="ARBA00023098"/>
    </source>
</evidence>
<dbReference type="RefSeq" id="WP_277831945.1">
    <property type="nucleotide sequence ID" value="NZ_JAAIVF010000002.1"/>
</dbReference>
<keyword evidence="10" id="KW-0092">Biotin</keyword>
<dbReference type="PANTHER" id="PTHR18866:SF33">
    <property type="entry name" value="METHYLCROTONOYL-COA CARBOXYLASE SUBUNIT ALPHA, MITOCHONDRIAL-RELATED"/>
    <property type="match status" value="1"/>
</dbReference>
<dbReference type="Pfam" id="PF01039">
    <property type="entry name" value="Carboxyl_trans"/>
    <property type="match status" value="1"/>
</dbReference>
<dbReference type="EC" id="6.3.4.14" evidence="2"/>
<dbReference type="GO" id="GO:0003989">
    <property type="term" value="F:acetyl-CoA carboxylase activity"/>
    <property type="evidence" value="ECO:0007669"/>
    <property type="project" value="InterPro"/>
</dbReference>
<dbReference type="PROSITE" id="PS50979">
    <property type="entry name" value="BC"/>
    <property type="match status" value="1"/>
</dbReference>
<name>A0A9X4LZI5_9ACTN</name>
<dbReference type="GO" id="GO:0006633">
    <property type="term" value="P:fatty acid biosynthetic process"/>
    <property type="evidence" value="ECO:0007669"/>
    <property type="project" value="UniProtKB-KW"/>
</dbReference>
<evidence type="ECO:0000256" key="2">
    <source>
        <dbReference type="ARBA" id="ARBA00013263"/>
    </source>
</evidence>
<proteinExistence type="predicted"/>
<dbReference type="InterPro" id="IPR000089">
    <property type="entry name" value="Biotin_lipoyl"/>
</dbReference>
<dbReference type="PROSITE" id="PS50975">
    <property type="entry name" value="ATP_GRASP"/>
    <property type="match status" value="1"/>
</dbReference>
<evidence type="ECO:0000256" key="3">
    <source>
        <dbReference type="ARBA" id="ARBA00022516"/>
    </source>
</evidence>
<dbReference type="Pfam" id="PF02785">
    <property type="entry name" value="Biotin_carb_C"/>
    <property type="match status" value="1"/>
</dbReference>
<dbReference type="Pfam" id="PF00289">
    <property type="entry name" value="Biotin_carb_N"/>
    <property type="match status" value="1"/>
</dbReference>
<dbReference type="SUPFAM" id="SSF51230">
    <property type="entry name" value="Single hybrid motif"/>
    <property type="match status" value="1"/>
</dbReference>
<evidence type="ECO:0000256" key="1">
    <source>
        <dbReference type="ARBA" id="ARBA00001953"/>
    </source>
</evidence>
<evidence type="ECO:0000256" key="10">
    <source>
        <dbReference type="ARBA" id="ARBA00023267"/>
    </source>
</evidence>
<feature type="domain" description="ATP-grasp" evidence="13">
    <location>
        <begin position="127"/>
        <end position="325"/>
    </location>
</feature>
<dbReference type="InterPro" id="IPR011053">
    <property type="entry name" value="Single_hybrid_motif"/>
</dbReference>
<keyword evidence="3" id="KW-0444">Lipid biosynthesis</keyword>
<dbReference type="InterPro" id="IPR011764">
    <property type="entry name" value="Biotin_carboxylation_dom"/>
</dbReference>
<feature type="domain" description="Lipoyl-binding" evidence="12">
    <location>
        <begin position="570"/>
        <end position="653"/>
    </location>
</feature>
<dbReference type="InterPro" id="IPR011763">
    <property type="entry name" value="COA_CT_C"/>
</dbReference>
<keyword evidence="4" id="KW-0436">Ligase</keyword>
<dbReference type="InterPro" id="IPR005482">
    <property type="entry name" value="Biotin_COase_C"/>
</dbReference>
<evidence type="ECO:0000256" key="6">
    <source>
        <dbReference type="ARBA" id="ARBA00022832"/>
    </source>
</evidence>
<dbReference type="GO" id="GO:0046872">
    <property type="term" value="F:metal ion binding"/>
    <property type="evidence" value="ECO:0007669"/>
    <property type="project" value="InterPro"/>
</dbReference>
<dbReference type="InterPro" id="IPR011761">
    <property type="entry name" value="ATP-grasp"/>
</dbReference>
<keyword evidence="8" id="KW-0443">Lipid metabolism</keyword>
<dbReference type="InterPro" id="IPR013537">
    <property type="entry name" value="AcCoA_COase_cen"/>
</dbReference>
<dbReference type="SUPFAM" id="SSF51246">
    <property type="entry name" value="Rudiment single hybrid motif"/>
    <property type="match status" value="1"/>
</dbReference>
<dbReference type="Gene3D" id="3.90.226.10">
    <property type="entry name" value="2-enoyl-CoA Hydratase, Chain A, domain 1"/>
    <property type="match status" value="2"/>
</dbReference>
<dbReference type="Pfam" id="PF02786">
    <property type="entry name" value="CPSase_L_D2"/>
    <property type="match status" value="1"/>
</dbReference>
<dbReference type="Gene3D" id="3.30.470.20">
    <property type="entry name" value="ATP-grasp fold, B domain"/>
    <property type="match status" value="1"/>
</dbReference>
<evidence type="ECO:0000256" key="11">
    <source>
        <dbReference type="PROSITE-ProRule" id="PRU00409"/>
    </source>
</evidence>
<accession>A0A9X4LZI5</accession>
<comment type="caution">
    <text evidence="16">The sequence shown here is derived from an EMBL/GenBank/DDBJ whole genome shotgun (WGS) entry which is preliminary data.</text>
</comment>
<dbReference type="GO" id="GO:0005524">
    <property type="term" value="F:ATP binding"/>
    <property type="evidence" value="ECO:0007669"/>
    <property type="project" value="UniProtKB-UniRule"/>
</dbReference>
<organism evidence="16 17">
    <name type="scientific">Speluncibacter jeojiensis</name>
    <dbReference type="NCBI Taxonomy" id="2710754"/>
    <lineage>
        <taxon>Bacteria</taxon>
        <taxon>Bacillati</taxon>
        <taxon>Actinomycetota</taxon>
        <taxon>Actinomycetes</taxon>
        <taxon>Mycobacteriales</taxon>
        <taxon>Speluncibacteraceae</taxon>
        <taxon>Speluncibacter</taxon>
    </lineage>
</organism>
<evidence type="ECO:0000259" key="13">
    <source>
        <dbReference type="PROSITE" id="PS50975"/>
    </source>
</evidence>
<evidence type="ECO:0000256" key="5">
    <source>
        <dbReference type="ARBA" id="ARBA00022741"/>
    </source>
</evidence>
<keyword evidence="9" id="KW-0275">Fatty acid biosynthesis</keyword>
<evidence type="ECO:0000313" key="17">
    <source>
        <dbReference type="Proteomes" id="UP001152755"/>
    </source>
</evidence>
<dbReference type="Gene3D" id="2.40.50.100">
    <property type="match status" value="1"/>
</dbReference>
<sequence length="1834" mass="198903">MFTRIAVVNRGEAAVRLIRAVRELSAESGRHITTIALHTEAERRAMFVRQADEGVVLRPSTTAATPYLDHAELERALRESRADAVWVGWGFVAEDPAFDELCVRLGITFIGPSPEAMRLLGDKVEAKLLAEKVGVPVAPWSGGPVETRPDARRHAQAIGYPLIIKARSGGGGRGIRKVWSEDELELALERTQGEAQRSFGDPVVFIERLVTDARHVEVQVIADSHGNVWAPGVRDCSIQRKNQKVIEESASPLLTKEQADELRTVSADLVRAAGYCGAATVEYLYQPEQKMFTFLEVNTRLQVEHPITEATTGIDLVKLQIHVAGGGELSGACPSEFGHAVEARLNAEDADNGFAPAPGTVQLLKFPLGPGLRVDTGIAQGDVIPPDYDSMVAKIIAWGKDRSEALARLRTALRETTVVLDGGTTTKSFLLDLLDRPEVIDASADTGWLDRTGAGTASGPTHAASIALIATAIGVYDAEESIELGKFRTAARGGRPRANHTIGRGVELSYQGQPYKLTVEQVGPHRYRIDGDSGVRDVDVDRLGEFECRLTLDGSRHHVVSVAGPAHHLVEVDGISHQISQDEAGVVRAPSPAVVVALPVAVGDEVEAGATLVVLEAMKMETAIRAPHAGVVREVLAVVNSQVDAGAPLLRVDQAGDEAAESQAPRVEFAPPVAATQSDPQASALAALDVLRALITGYDVGTARTRSVLAEYESLRAELPHDDAALDSAELALLTTFADLCELSRNRPTAAEEGNHEGVHSPREHFHTFLRSLDVELEGLPESFRAKLSRALRHYDIDEVSPCAETEEAVYRIFLAQQRIGNQTPVIAALLDRWRTESPLPTSTPAELGEVLDRLIIATQLRFPAIGDTARHLRFRLFDEPTIRQAREQVYDRARGTLAYLSERPDAPDHNQRIEALVSAPGPLTDLLAQRIGRAGADVGPLLEVVTRRYYRIRSLDGVKAFDLEGRHFVTGDFELRGETRHLISTVADYAELPVALASIDEIASTSTNSHDVVIDLYLSWPEAPADGDTRAAALHSVLAERSTLAGYRRITVTVCNPAGPETHQITFRPNADGELVEDLTIRDIHPLTGQRLDLWRLTNFVGTRLPATDDTYLFHLSAKENPADERLFVMAEIHDVTPHLDENGEIVAMPAMERALTACLDGIRRAQAQRGAKRRLDHNRVTLFVWPTLEIPVERMAIVAKNTAPLTVGAGLEEITFIGRLREQPGAESREVALRFSYRPGAGVVSTVTDRPTEPLRPLDEYTQKVQRSRARGTVYPYELIPLLAGDNGSFVEHDLDEHGRLVPVERPYGRNKAGLIVGLVTTPTARYPEGMTRVAMFGDPTKALGTVAEAECSRVVAAIDLAERIGAPVEWFALSSGATISMESGTENMDWVSRGLRRIITFTQNGGEINVIVAGINVGAQPYWNAEATMLMHTKGILVMTPDSAMVLTGKQSLDYSGGVSAEDNFGIGGYDRVMGPNGQAQYWAPNLSAACEVLFTHYEHAYVAPGERFPRKAVTTDPVDRDVRSHPHVHPASDFTTVGDVFSAEKNPDRKKPFDIRTVMRSIVDQDHAVLERWADMADADTSVVFDAHLAGQPVSVIGIESRAIPRKGWFPTDGPDQWTSGTLFPQSSRKTARAINAASGNRPVVVLANLSGFDGSPESLRNIQLEYGAEIGRAIVNFDGPIVFCVISRYHGGAFVVFSGALNDNMEVLAVEGSFASVIGGAPAAAVVFTREVNARTDADPSVKALAERLAAATDEAESAQLRVELDATRAAVRSDKLGEVATEFESVHNIDRALQVGSVHSIVPAADLRPRLAAAVERGMSRTLNGREG</sequence>
<dbReference type="EMBL" id="JANRHA010000003">
    <property type="protein sequence ID" value="MDG3014087.1"/>
    <property type="molecule type" value="Genomic_DNA"/>
</dbReference>
<protein>
    <recommendedName>
        <fullName evidence="2">biotin carboxylase</fullName>
        <ecNumber evidence="2">6.3.4.14</ecNumber>
    </recommendedName>
</protein>
<dbReference type="InterPro" id="IPR029045">
    <property type="entry name" value="ClpP/crotonase-like_dom_sf"/>
</dbReference>
<dbReference type="SUPFAM" id="SSF56059">
    <property type="entry name" value="Glutathione synthetase ATP-binding domain-like"/>
    <property type="match status" value="1"/>
</dbReference>
<evidence type="ECO:0000256" key="4">
    <source>
        <dbReference type="ARBA" id="ARBA00022598"/>
    </source>
</evidence>
<keyword evidence="6" id="KW-0276">Fatty acid metabolism</keyword>
<dbReference type="InterPro" id="IPR050856">
    <property type="entry name" value="Biotin_carboxylase_complex"/>
</dbReference>
<evidence type="ECO:0000256" key="7">
    <source>
        <dbReference type="ARBA" id="ARBA00022840"/>
    </source>
</evidence>
<dbReference type="PROSITE" id="PS00867">
    <property type="entry name" value="CPSASE_2"/>
    <property type="match status" value="1"/>
</dbReference>
<gene>
    <name evidence="16" type="ORF">NVS88_05885</name>
</gene>
<keyword evidence="5 11" id="KW-0547">Nucleotide-binding</keyword>
<dbReference type="CDD" id="cd06850">
    <property type="entry name" value="biotinyl_domain"/>
    <property type="match status" value="1"/>
</dbReference>
<dbReference type="SMART" id="SM00878">
    <property type="entry name" value="Biotin_carb_C"/>
    <property type="match status" value="1"/>
</dbReference>
<dbReference type="Pfam" id="PF00364">
    <property type="entry name" value="Biotin_lipoyl"/>
    <property type="match status" value="1"/>
</dbReference>
<dbReference type="Pfam" id="PF08326">
    <property type="entry name" value="ACC_central"/>
    <property type="match status" value="1"/>
</dbReference>
<evidence type="ECO:0000313" key="16">
    <source>
        <dbReference type="EMBL" id="MDG3014087.1"/>
    </source>
</evidence>
<dbReference type="FunFam" id="3.30.1490.20:FF:000003">
    <property type="entry name" value="acetyl-CoA carboxylase isoform X1"/>
    <property type="match status" value="1"/>
</dbReference>
<keyword evidence="17" id="KW-1185">Reference proteome</keyword>
<keyword evidence="7 11" id="KW-0067">ATP-binding</keyword>
<evidence type="ECO:0000256" key="9">
    <source>
        <dbReference type="ARBA" id="ARBA00023160"/>
    </source>
</evidence>
<dbReference type="PROSITE" id="PS50989">
    <property type="entry name" value="COA_CT_CTER"/>
    <property type="match status" value="1"/>
</dbReference>
<dbReference type="InterPro" id="IPR016185">
    <property type="entry name" value="PreATP-grasp_dom_sf"/>
</dbReference>
<evidence type="ECO:0000259" key="12">
    <source>
        <dbReference type="PROSITE" id="PS50968"/>
    </source>
</evidence>
<comment type="cofactor">
    <cofactor evidence="1">
        <name>biotin</name>
        <dbReference type="ChEBI" id="CHEBI:57586"/>
    </cofactor>
</comment>
<dbReference type="Proteomes" id="UP001152755">
    <property type="component" value="Unassembled WGS sequence"/>
</dbReference>
<reference evidence="16" key="1">
    <citation type="submission" date="2022-08" db="EMBL/GenBank/DDBJ databases">
        <title>Genome analysis of Corynebacteriales strain.</title>
        <authorList>
            <person name="Lee S.D."/>
        </authorList>
    </citation>
    <scope>NUCLEOTIDE SEQUENCE</scope>
    <source>
        <strain evidence="16">D3-21</strain>
    </source>
</reference>
<feature type="domain" description="Biotin carboxylation" evidence="14">
    <location>
        <begin position="1"/>
        <end position="454"/>
    </location>
</feature>
<dbReference type="InterPro" id="IPR005479">
    <property type="entry name" value="CPAse_ATP-bd"/>
</dbReference>
<dbReference type="SUPFAM" id="SSF52440">
    <property type="entry name" value="PreATP-grasp domain"/>
    <property type="match status" value="1"/>
</dbReference>
<dbReference type="InterPro" id="IPR005481">
    <property type="entry name" value="BC-like_N"/>
</dbReference>
<evidence type="ECO:0000259" key="15">
    <source>
        <dbReference type="PROSITE" id="PS50989"/>
    </source>
</evidence>
<dbReference type="SUPFAM" id="SSF52096">
    <property type="entry name" value="ClpP/crotonase"/>
    <property type="match status" value="2"/>
</dbReference>
<feature type="domain" description="CoA carboxyltransferase C-terminal" evidence="15">
    <location>
        <begin position="1546"/>
        <end position="1831"/>
    </location>
</feature>
<dbReference type="PANTHER" id="PTHR18866">
    <property type="entry name" value="CARBOXYLASE:PYRUVATE/ACETYL-COA/PROPIONYL-COA CARBOXYLASE"/>
    <property type="match status" value="1"/>
</dbReference>